<protein>
    <recommendedName>
        <fullName evidence="3">Ycf15</fullName>
    </recommendedName>
</protein>
<sequence>MSLLLESNLGHPSNGCVFFFYDIPHSTKRVLLSIKSWANKSFAGSFSFCSSSSEIVPLGVLKNEGGMWESYLRLPKQDSFQLPTSSWTIRELE</sequence>
<evidence type="ECO:0000313" key="1">
    <source>
        <dbReference type="EMBL" id="GIY01485.1"/>
    </source>
</evidence>
<reference evidence="1 2" key="1">
    <citation type="submission" date="2021-06" db="EMBL/GenBank/DDBJ databases">
        <title>Caerostris darwini draft genome.</title>
        <authorList>
            <person name="Kono N."/>
            <person name="Arakawa K."/>
        </authorList>
    </citation>
    <scope>NUCLEOTIDE SEQUENCE [LARGE SCALE GENOMIC DNA]</scope>
</reference>
<organism evidence="1 2">
    <name type="scientific">Caerostris darwini</name>
    <dbReference type="NCBI Taxonomy" id="1538125"/>
    <lineage>
        <taxon>Eukaryota</taxon>
        <taxon>Metazoa</taxon>
        <taxon>Ecdysozoa</taxon>
        <taxon>Arthropoda</taxon>
        <taxon>Chelicerata</taxon>
        <taxon>Arachnida</taxon>
        <taxon>Araneae</taxon>
        <taxon>Araneomorphae</taxon>
        <taxon>Entelegynae</taxon>
        <taxon>Araneoidea</taxon>
        <taxon>Araneidae</taxon>
        <taxon>Caerostris</taxon>
    </lineage>
</organism>
<dbReference type="Proteomes" id="UP001054837">
    <property type="component" value="Unassembled WGS sequence"/>
</dbReference>
<gene>
    <name evidence="1" type="ORF">CDAR_196751</name>
</gene>
<evidence type="ECO:0008006" key="3">
    <source>
        <dbReference type="Google" id="ProtNLM"/>
    </source>
</evidence>
<proteinExistence type="predicted"/>
<evidence type="ECO:0000313" key="2">
    <source>
        <dbReference type="Proteomes" id="UP001054837"/>
    </source>
</evidence>
<dbReference type="AlphaFoldDB" id="A0AAV4PWH6"/>
<comment type="caution">
    <text evidence="1">The sequence shown here is derived from an EMBL/GenBank/DDBJ whole genome shotgun (WGS) entry which is preliminary data.</text>
</comment>
<keyword evidence="2" id="KW-1185">Reference proteome</keyword>
<dbReference type="EMBL" id="BPLQ01003582">
    <property type="protein sequence ID" value="GIY01485.1"/>
    <property type="molecule type" value="Genomic_DNA"/>
</dbReference>
<name>A0AAV4PWH6_9ARAC</name>
<accession>A0AAV4PWH6</accession>